<proteinExistence type="predicted"/>
<feature type="domain" description="Tyrosine-protein kinase ephrin type A/B receptor-like" evidence="1">
    <location>
        <begin position="592"/>
        <end position="639"/>
    </location>
</feature>
<dbReference type="EMBL" id="BRYA01000179">
    <property type="protein sequence ID" value="GMI42721.1"/>
    <property type="molecule type" value="Genomic_DNA"/>
</dbReference>
<dbReference type="Pfam" id="PF07699">
    <property type="entry name" value="Ephrin_rec_like"/>
    <property type="match status" value="2"/>
</dbReference>
<accession>A0A9W7GE62</accession>
<dbReference type="SUPFAM" id="SSF57184">
    <property type="entry name" value="Growth factor receptor domain"/>
    <property type="match status" value="1"/>
</dbReference>
<dbReference type="Proteomes" id="UP001165065">
    <property type="component" value="Unassembled WGS sequence"/>
</dbReference>
<name>A0A9W7GE62_9STRA</name>
<dbReference type="Gene3D" id="2.10.50.10">
    <property type="entry name" value="Tumor Necrosis Factor Receptor, subunit A, domain 2"/>
    <property type="match status" value="2"/>
</dbReference>
<reference evidence="3" key="1">
    <citation type="journal article" date="2023" name="Commun. Biol.">
        <title>Genome analysis of Parmales, the sister group of diatoms, reveals the evolutionary specialization of diatoms from phago-mixotrophs to photoautotrophs.</title>
        <authorList>
            <person name="Ban H."/>
            <person name="Sato S."/>
            <person name="Yoshikawa S."/>
            <person name="Yamada K."/>
            <person name="Nakamura Y."/>
            <person name="Ichinomiya M."/>
            <person name="Sato N."/>
            <person name="Blanc-Mathieu R."/>
            <person name="Endo H."/>
            <person name="Kuwata A."/>
            <person name="Ogata H."/>
        </authorList>
    </citation>
    <scope>NUCLEOTIDE SEQUENCE [LARGE SCALE GENOMIC DNA]</scope>
</reference>
<dbReference type="InterPro" id="IPR011641">
    <property type="entry name" value="Tyr-kin_ephrin_A/B_rcpt-like"/>
</dbReference>
<evidence type="ECO:0000259" key="1">
    <source>
        <dbReference type="Pfam" id="PF07699"/>
    </source>
</evidence>
<feature type="domain" description="Tyrosine-protein kinase ephrin type A/B receptor-like" evidence="1">
    <location>
        <begin position="662"/>
        <end position="703"/>
    </location>
</feature>
<comment type="caution">
    <text evidence="2">The sequence shown here is derived from an EMBL/GenBank/DDBJ whole genome shotgun (WGS) entry which is preliminary data.</text>
</comment>
<dbReference type="AlphaFoldDB" id="A0A9W7GE62"/>
<evidence type="ECO:0000313" key="2">
    <source>
        <dbReference type="EMBL" id="GMI42721.1"/>
    </source>
</evidence>
<protein>
    <recommendedName>
        <fullName evidence="1">Tyrosine-protein kinase ephrin type A/B receptor-like domain-containing protein</fullName>
    </recommendedName>
</protein>
<dbReference type="OrthoDB" id="6022136at2759"/>
<sequence length="710" mass="73798">MDGLFNTVSNYKSWANNTINSTKAFGLFASLIVRVGCFALLKIGSKIEPTRRSVAKRVGKLGRLCKCLLGLSVLVSLVASEEVSGGISVAEEGRKLAVTLSGSNTGQCTVNGNCFSSLNYGDDERCTFTMGNGGVLNVVSFNIYSRYDYLTVDGVQYWENGPQGVSVSAGQDITWYSSGSYTDTGFEICVGDPCVASSTPSDDGSDGNFYCINGGDVGGWWNGDGSSCTCTSCNTGLGGPNCAICATGYSGSPPDDCSPDPCLATSTSTDDGSDGNFYCINGGDIGGTTGSCTCTCNTGYAGDSCQVTIVDGMDELFNTIGNYDSFTVGGRSLAEVNVVDMNGLFNTVSNYAGSGYNTGNSIMANGDTTILAAGPYKCSEGTCANSDNMLYTDDLNGEIKCVEDNASCVLDGENARRGMYVEGPWSGTFILRALTFDKGYANYGGGVFIRSGAIVDLELCVFSNNRASASWGGGGAIYVSDSGTTVNAYGTRFNGNTAGFGNGDDIYRLDGTITIHNTCPSPYSSNTPIQGSALDFAGAVDGSSYSFNCVFYHCDAGFSNPTAGLLTTDCEECVAGKFSSAGSGTCSDCPQGKYSTARSDTCADCPTGTYAETNSTVTCTDCSEGKYLPTPGSFSQYDCMNCDPGKYGPSPGLSECPNCPKGTYSPSMATDCTDCPPGWFASSTMSSACAKCPIGEYANEPKSEVRMKGE</sequence>
<keyword evidence="3" id="KW-1185">Reference proteome</keyword>
<gene>
    <name evidence="2" type="ORF">TrCOL_g6320</name>
</gene>
<organism evidence="2 3">
    <name type="scientific">Triparma columacea</name>
    <dbReference type="NCBI Taxonomy" id="722753"/>
    <lineage>
        <taxon>Eukaryota</taxon>
        <taxon>Sar</taxon>
        <taxon>Stramenopiles</taxon>
        <taxon>Ochrophyta</taxon>
        <taxon>Bolidophyceae</taxon>
        <taxon>Parmales</taxon>
        <taxon>Triparmaceae</taxon>
        <taxon>Triparma</taxon>
    </lineage>
</organism>
<dbReference type="SMART" id="SM01411">
    <property type="entry name" value="Ephrin_rec_like"/>
    <property type="match status" value="3"/>
</dbReference>
<evidence type="ECO:0000313" key="3">
    <source>
        <dbReference type="Proteomes" id="UP001165065"/>
    </source>
</evidence>
<dbReference type="InterPro" id="IPR009030">
    <property type="entry name" value="Growth_fac_rcpt_cys_sf"/>
</dbReference>
<dbReference type="PANTHER" id="PTHR46104:SF1">
    <property type="entry name" value="GENE 9195-RELATED"/>
    <property type="match status" value="1"/>
</dbReference>
<dbReference type="PANTHER" id="PTHR46104">
    <property type="entry name" value="GENE 9195-RELATED-RELATED"/>
    <property type="match status" value="1"/>
</dbReference>